<feature type="region of interest" description="Disordered" evidence="1">
    <location>
        <begin position="90"/>
        <end position="117"/>
    </location>
</feature>
<proteinExistence type="predicted"/>
<keyword evidence="5" id="KW-1185">Reference proteome</keyword>
<dbReference type="EMBL" id="WKPI01000003">
    <property type="protein sequence ID" value="MSC32227.1"/>
    <property type="molecule type" value="Genomic_DNA"/>
</dbReference>
<dbReference type="Proteomes" id="UP000433575">
    <property type="component" value="Unassembled WGS sequence"/>
</dbReference>
<dbReference type="Proteomes" id="UP000480929">
    <property type="component" value="Unassembled WGS sequence"/>
</dbReference>
<accession>A0A6N7S4X3</accession>
<name>A0A6N7S4X3_9FIRM</name>
<comment type="caution">
    <text evidence="2">The sequence shown here is derived from an EMBL/GenBank/DDBJ whole genome shotgun (WGS) entry which is preliminary data.</text>
</comment>
<protein>
    <submittedName>
        <fullName evidence="2">Uncharacterized protein</fullName>
    </submittedName>
</protein>
<dbReference type="EMBL" id="WKPJ01000004">
    <property type="protein sequence ID" value="MSA88680.1"/>
    <property type="molecule type" value="Genomic_DNA"/>
</dbReference>
<evidence type="ECO:0000313" key="4">
    <source>
        <dbReference type="Proteomes" id="UP000433575"/>
    </source>
</evidence>
<organism evidence="2 4">
    <name type="scientific">Holdemania massiliensis</name>
    <dbReference type="NCBI Taxonomy" id="1468449"/>
    <lineage>
        <taxon>Bacteria</taxon>
        <taxon>Bacillati</taxon>
        <taxon>Bacillota</taxon>
        <taxon>Erysipelotrichia</taxon>
        <taxon>Erysipelotrichales</taxon>
        <taxon>Erysipelotrichaceae</taxon>
        <taxon>Holdemania</taxon>
    </lineage>
</organism>
<dbReference type="AlphaFoldDB" id="A0A6N7S4X3"/>
<evidence type="ECO:0000313" key="3">
    <source>
        <dbReference type="EMBL" id="MSC32227.1"/>
    </source>
</evidence>
<reference evidence="4 5" key="1">
    <citation type="journal article" date="2019" name="Nat. Med.">
        <title>A library of human gut bacterial isolates paired with longitudinal multiomics data enables mechanistic microbiome research.</title>
        <authorList>
            <person name="Poyet M."/>
            <person name="Groussin M."/>
            <person name="Gibbons S.M."/>
            <person name="Avila-Pacheco J."/>
            <person name="Jiang X."/>
            <person name="Kearney S.M."/>
            <person name="Perrotta A.R."/>
            <person name="Berdy B."/>
            <person name="Zhao S."/>
            <person name="Lieberman T.D."/>
            <person name="Swanson P.K."/>
            <person name="Smith M."/>
            <person name="Roesemann S."/>
            <person name="Alexander J.E."/>
            <person name="Rich S.A."/>
            <person name="Livny J."/>
            <person name="Vlamakis H."/>
            <person name="Clish C."/>
            <person name="Bullock K."/>
            <person name="Deik A."/>
            <person name="Scott J."/>
            <person name="Pierce K.A."/>
            <person name="Xavier R.J."/>
            <person name="Alm E.J."/>
        </authorList>
    </citation>
    <scope>NUCLEOTIDE SEQUENCE [LARGE SCALE GENOMIC DNA]</scope>
    <source>
        <strain evidence="2 4">BIOML-A4</strain>
        <strain evidence="3 5">BIOML-A5</strain>
    </source>
</reference>
<feature type="compositionally biased region" description="Basic and acidic residues" evidence="1">
    <location>
        <begin position="97"/>
        <end position="110"/>
    </location>
</feature>
<evidence type="ECO:0000313" key="2">
    <source>
        <dbReference type="EMBL" id="MSA88680.1"/>
    </source>
</evidence>
<sequence length="117" mass="13575">MKKDNINDIHCPLRENGISLKPFRKLQNRSFNDEKGGSCKLPAPWRKAPMLIFDAENTLDLAPFASARSKIELNMDFRFEQAEVFSFPSRKKWGKSGKNDTIKDRGENHYGKKRHTH</sequence>
<gene>
    <name evidence="3" type="ORF">GKD88_03735</name>
    <name evidence="2" type="ORF">GKE08_05005</name>
</gene>
<evidence type="ECO:0000313" key="5">
    <source>
        <dbReference type="Proteomes" id="UP000480929"/>
    </source>
</evidence>
<dbReference type="RefSeq" id="WP_154238177.1">
    <property type="nucleotide sequence ID" value="NZ_CALJPI010000144.1"/>
</dbReference>
<evidence type="ECO:0000256" key="1">
    <source>
        <dbReference type="SAM" id="MobiDB-lite"/>
    </source>
</evidence>